<dbReference type="PROSITE" id="PS51318">
    <property type="entry name" value="TAT"/>
    <property type="match status" value="1"/>
</dbReference>
<feature type="signal peptide" evidence="2">
    <location>
        <begin position="1"/>
        <end position="27"/>
    </location>
</feature>
<organism evidence="4 5">
    <name type="scientific">Parafannyhessea umbonata</name>
    <dbReference type="NCBI Taxonomy" id="604330"/>
    <lineage>
        <taxon>Bacteria</taxon>
        <taxon>Bacillati</taxon>
        <taxon>Actinomycetota</taxon>
        <taxon>Coriobacteriia</taxon>
        <taxon>Coriobacteriales</taxon>
        <taxon>Atopobiaceae</taxon>
        <taxon>Parafannyhessea</taxon>
    </lineage>
</organism>
<evidence type="ECO:0000256" key="2">
    <source>
        <dbReference type="SAM" id="SignalP"/>
    </source>
</evidence>
<sequence>MMQPSSRRRLLALPLAALLAASLLALPACGSASGAGNDASTSSAASSAAKPGKAKAGKAEKGKAYTFTDDLGRKVTVKRHKRVVACMGSLADAWQLAGGTLVGASDDAFGHYPVDSSKVSGVGRSTSLNLESILALKPDFVIMTGIADGKHSTGVSQADAKSALTEAGVPVAFFKVTTFADYKRMMGTLCAITGRNDLYKKNVTKVGEKIKSAVSRYSVASKSPSVLVVSAFSKGLVVQNSSGMAGAIVKDLGAVNVADEHPSLLSDFSLEAAVEANPDYVLVLAASDDAATAQRYYDQVAGSSSAWQGMDAVKEGRVTMLDAAHFLYKPNADWAESYVLAGKALNK</sequence>
<dbReference type="OrthoDB" id="6495095at2"/>
<feature type="chain" id="PRO_5039178827" evidence="2">
    <location>
        <begin position="28"/>
        <end position="347"/>
    </location>
</feature>
<dbReference type="InterPro" id="IPR002491">
    <property type="entry name" value="ABC_transptr_periplasmic_BD"/>
</dbReference>
<dbReference type="GO" id="GO:0071281">
    <property type="term" value="P:cellular response to iron ion"/>
    <property type="evidence" value="ECO:0007669"/>
    <property type="project" value="TreeGrafter"/>
</dbReference>
<evidence type="ECO:0000259" key="3">
    <source>
        <dbReference type="PROSITE" id="PS50983"/>
    </source>
</evidence>
<comment type="similarity">
    <text evidence="1">Belongs to the bacterial solute-binding protein 8 family.</text>
</comment>
<dbReference type="PANTHER" id="PTHR30535:SF34">
    <property type="entry name" value="MOLYBDATE-BINDING PROTEIN MOLA"/>
    <property type="match status" value="1"/>
</dbReference>
<dbReference type="PROSITE" id="PS50983">
    <property type="entry name" value="FE_B12_PBP"/>
    <property type="match status" value="1"/>
</dbReference>
<gene>
    <name evidence="4" type="ORF">SAMN04489857_1704</name>
</gene>
<dbReference type="Gene3D" id="3.40.50.1980">
    <property type="entry name" value="Nitrogenase molybdenum iron protein domain"/>
    <property type="match status" value="2"/>
</dbReference>
<dbReference type="AlphaFoldDB" id="A0A1H1N5B1"/>
<dbReference type="InterPro" id="IPR050902">
    <property type="entry name" value="ABC_Transporter_SBP"/>
</dbReference>
<dbReference type="Pfam" id="PF01497">
    <property type="entry name" value="Peripla_BP_2"/>
    <property type="match status" value="1"/>
</dbReference>
<evidence type="ECO:0000313" key="4">
    <source>
        <dbReference type="EMBL" id="SDR94233.1"/>
    </source>
</evidence>
<evidence type="ECO:0000313" key="5">
    <source>
        <dbReference type="Proteomes" id="UP000199480"/>
    </source>
</evidence>
<proteinExistence type="inferred from homology"/>
<dbReference type="InterPro" id="IPR006311">
    <property type="entry name" value="TAT_signal"/>
</dbReference>
<name>A0A1H1N5B1_9ACTN</name>
<dbReference type="Proteomes" id="UP000199480">
    <property type="component" value="Chromosome I"/>
</dbReference>
<dbReference type="PANTHER" id="PTHR30535">
    <property type="entry name" value="VITAMIN B12-BINDING PROTEIN"/>
    <property type="match status" value="1"/>
</dbReference>
<dbReference type="GeneID" id="78501038"/>
<dbReference type="EMBL" id="LT629759">
    <property type="protein sequence ID" value="SDR94233.1"/>
    <property type="molecule type" value="Genomic_DNA"/>
</dbReference>
<protein>
    <submittedName>
        <fullName evidence="4">Iron complex transport system substrate-binding protein</fullName>
    </submittedName>
</protein>
<evidence type="ECO:0000256" key="1">
    <source>
        <dbReference type="ARBA" id="ARBA00008814"/>
    </source>
</evidence>
<reference evidence="5" key="1">
    <citation type="submission" date="2016-10" db="EMBL/GenBank/DDBJ databases">
        <authorList>
            <person name="Varghese N."/>
            <person name="Submissions S."/>
        </authorList>
    </citation>
    <scope>NUCLEOTIDE SEQUENCE [LARGE SCALE GENOMIC DNA]</scope>
    <source>
        <strain evidence="5">DSM 22620</strain>
    </source>
</reference>
<keyword evidence="2" id="KW-0732">Signal</keyword>
<dbReference type="RefSeq" id="WP_090863582.1">
    <property type="nucleotide sequence ID" value="NZ_LT629759.1"/>
</dbReference>
<feature type="domain" description="Fe/B12 periplasmic-binding" evidence="3">
    <location>
        <begin position="82"/>
        <end position="347"/>
    </location>
</feature>
<dbReference type="SUPFAM" id="SSF53807">
    <property type="entry name" value="Helical backbone' metal receptor"/>
    <property type="match status" value="1"/>
</dbReference>
<accession>A0A1H1N5B1</accession>